<dbReference type="EMBL" id="KQ964442">
    <property type="protein sequence ID" value="KXN73042.1"/>
    <property type="molecule type" value="Genomic_DNA"/>
</dbReference>
<accession>A0A137PDK0</accession>
<evidence type="ECO:0008006" key="4">
    <source>
        <dbReference type="Google" id="ProtNLM"/>
    </source>
</evidence>
<reference evidence="2 3" key="1">
    <citation type="journal article" date="2015" name="Genome Biol. Evol.">
        <title>Phylogenomic analyses indicate that early fungi evolved digesting cell walls of algal ancestors of land plants.</title>
        <authorList>
            <person name="Chang Y."/>
            <person name="Wang S."/>
            <person name="Sekimoto S."/>
            <person name="Aerts A.L."/>
            <person name="Choi C."/>
            <person name="Clum A."/>
            <person name="LaButti K.M."/>
            <person name="Lindquist E.A."/>
            <person name="Yee Ngan C."/>
            <person name="Ohm R.A."/>
            <person name="Salamov A.A."/>
            <person name="Grigoriev I.V."/>
            <person name="Spatafora J.W."/>
            <person name="Berbee M.L."/>
        </authorList>
    </citation>
    <scope>NUCLEOTIDE SEQUENCE [LARGE SCALE GENOMIC DNA]</scope>
    <source>
        <strain evidence="2 3">NRRL 28638</strain>
    </source>
</reference>
<evidence type="ECO:0000313" key="2">
    <source>
        <dbReference type="EMBL" id="KXN73042.1"/>
    </source>
</evidence>
<dbReference type="AlphaFoldDB" id="A0A137PDK0"/>
<feature type="region of interest" description="Disordered" evidence="1">
    <location>
        <begin position="70"/>
        <end position="140"/>
    </location>
</feature>
<keyword evidence="3" id="KW-1185">Reference proteome</keyword>
<protein>
    <recommendedName>
        <fullName evidence="4">M-phase phosphoprotein 6</fullName>
    </recommendedName>
</protein>
<dbReference type="Proteomes" id="UP000070444">
    <property type="component" value="Unassembled WGS sequence"/>
</dbReference>
<organism evidence="2 3">
    <name type="scientific">Conidiobolus coronatus (strain ATCC 28846 / CBS 209.66 / NRRL 28638)</name>
    <name type="common">Delacroixia coronata</name>
    <dbReference type="NCBI Taxonomy" id="796925"/>
    <lineage>
        <taxon>Eukaryota</taxon>
        <taxon>Fungi</taxon>
        <taxon>Fungi incertae sedis</taxon>
        <taxon>Zoopagomycota</taxon>
        <taxon>Entomophthoromycotina</taxon>
        <taxon>Entomophthoromycetes</taxon>
        <taxon>Entomophthorales</taxon>
        <taxon>Ancylistaceae</taxon>
        <taxon>Conidiobolus</taxon>
    </lineage>
</organism>
<dbReference type="Pfam" id="PF10175">
    <property type="entry name" value="MPP6"/>
    <property type="match status" value="1"/>
</dbReference>
<gene>
    <name evidence="2" type="ORF">CONCODRAFT_77497</name>
</gene>
<name>A0A137PDK0_CONC2</name>
<sequence>MRFMSRTKDEELKRKLSELEGNGEGASRWKVDLTKLNLEKPKLKVQYDHNTIDQLKFKSEQANKLSYLIEENESSEDKPSRMSFGGFNKKLEEEHKEIQDDIKNQPSVSDEKMAEFKANTKPQSNLKSSKSKGKKRAQPY</sequence>
<evidence type="ECO:0000313" key="3">
    <source>
        <dbReference type="Proteomes" id="UP000070444"/>
    </source>
</evidence>
<feature type="compositionally biased region" description="Basic and acidic residues" evidence="1">
    <location>
        <begin position="89"/>
        <end position="115"/>
    </location>
</feature>
<feature type="compositionally biased region" description="Basic residues" evidence="1">
    <location>
        <begin position="129"/>
        <end position="140"/>
    </location>
</feature>
<evidence type="ECO:0000256" key="1">
    <source>
        <dbReference type="SAM" id="MobiDB-lite"/>
    </source>
</evidence>
<proteinExistence type="predicted"/>